<evidence type="ECO:0000256" key="2">
    <source>
        <dbReference type="ARBA" id="ARBA00022902"/>
    </source>
</evidence>
<protein>
    <recommendedName>
        <fullName evidence="6">BHLH domain-containing protein</fullName>
    </recommendedName>
</protein>
<dbReference type="Pfam" id="PF00010">
    <property type="entry name" value="HLH"/>
    <property type="match status" value="1"/>
</dbReference>
<dbReference type="InterPro" id="IPR036638">
    <property type="entry name" value="HLH_DNA-bd_sf"/>
</dbReference>
<feature type="compositionally biased region" description="Acidic residues" evidence="5">
    <location>
        <begin position="20"/>
        <end position="35"/>
    </location>
</feature>
<dbReference type="GO" id="GO:0046983">
    <property type="term" value="F:protein dimerization activity"/>
    <property type="evidence" value="ECO:0007669"/>
    <property type="project" value="InterPro"/>
</dbReference>
<dbReference type="FunFam" id="4.10.280.10:FF:000029">
    <property type="entry name" value="Achaete-scute family bHLH transcription factor 1"/>
    <property type="match status" value="1"/>
</dbReference>
<dbReference type="RefSeq" id="XP_038074551.1">
    <property type="nucleotide sequence ID" value="XM_038218623.1"/>
</dbReference>
<evidence type="ECO:0000259" key="6">
    <source>
        <dbReference type="PROSITE" id="PS50888"/>
    </source>
</evidence>
<evidence type="ECO:0000256" key="5">
    <source>
        <dbReference type="SAM" id="MobiDB-lite"/>
    </source>
</evidence>
<feature type="region of interest" description="Disordered" evidence="5">
    <location>
        <begin position="1"/>
        <end position="100"/>
    </location>
</feature>
<evidence type="ECO:0000256" key="4">
    <source>
        <dbReference type="ARBA" id="ARBA00023242"/>
    </source>
</evidence>
<dbReference type="CDD" id="cd11418">
    <property type="entry name" value="bHLH_TS_ASCL"/>
    <property type="match status" value="1"/>
</dbReference>
<keyword evidence="2" id="KW-0524">Neurogenesis</keyword>
<dbReference type="AlphaFoldDB" id="A0A914BF37"/>
<comment type="subcellular location">
    <subcellularLocation>
        <location evidence="1">Nucleus</location>
    </subcellularLocation>
</comment>
<name>A0A914BF37_PATMI</name>
<dbReference type="PANTHER" id="PTHR23349">
    <property type="entry name" value="BASIC HELIX-LOOP-HELIX TRANSCRIPTION FACTOR, TWIST"/>
    <property type="match status" value="1"/>
</dbReference>
<keyword evidence="3" id="KW-0238">DNA-binding</keyword>
<feature type="domain" description="BHLH" evidence="6">
    <location>
        <begin position="89"/>
        <end position="141"/>
    </location>
</feature>
<evidence type="ECO:0000256" key="3">
    <source>
        <dbReference type="ARBA" id="ARBA00023125"/>
    </source>
</evidence>
<dbReference type="Gene3D" id="4.10.280.10">
    <property type="entry name" value="Helix-loop-helix DNA-binding domain"/>
    <property type="match status" value="1"/>
</dbReference>
<evidence type="ECO:0000313" key="7">
    <source>
        <dbReference type="EnsemblMetazoa" id="XP_038074551.1"/>
    </source>
</evidence>
<dbReference type="Proteomes" id="UP000887568">
    <property type="component" value="Unplaced"/>
</dbReference>
<feature type="compositionally biased region" description="Low complexity" evidence="5">
    <location>
        <begin position="36"/>
        <end position="55"/>
    </location>
</feature>
<dbReference type="SMART" id="SM00353">
    <property type="entry name" value="HLH"/>
    <property type="match status" value="1"/>
</dbReference>
<sequence>MALPHLSSDPSEVCLSPASLDDDSYSSDESCDDLPDSPVSQDSDQPSSGPNGSQSGVRTRRRGSGKDSSEHPGKKHLRPPTQQKEKEPHLVQRRNARERRRVQLVNDGFVRLRRKIPTEPRNKKLSKVKTLRSAINYIMHLQETLNEAANRQTRMEEMETVGMTVAMAHQAQPLYNEWQQYDVQTMCNGYNDYPVENHPGYYY</sequence>
<dbReference type="OrthoDB" id="6241467at2759"/>
<keyword evidence="8" id="KW-1185">Reference proteome</keyword>
<dbReference type="GeneID" id="119742556"/>
<accession>A0A914BF37</accession>
<evidence type="ECO:0000313" key="8">
    <source>
        <dbReference type="Proteomes" id="UP000887568"/>
    </source>
</evidence>
<proteinExistence type="predicted"/>
<organism evidence="7 8">
    <name type="scientific">Patiria miniata</name>
    <name type="common">Bat star</name>
    <name type="synonym">Asterina miniata</name>
    <dbReference type="NCBI Taxonomy" id="46514"/>
    <lineage>
        <taxon>Eukaryota</taxon>
        <taxon>Metazoa</taxon>
        <taxon>Echinodermata</taxon>
        <taxon>Eleutherozoa</taxon>
        <taxon>Asterozoa</taxon>
        <taxon>Asteroidea</taxon>
        <taxon>Valvatacea</taxon>
        <taxon>Valvatida</taxon>
        <taxon>Asterinidae</taxon>
        <taxon>Patiria</taxon>
    </lineage>
</organism>
<dbReference type="PANTHER" id="PTHR23349:SF108">
    <property type="entry name" value="BHLH DOMAIN-CONTAINING PROTEIN"/>
    <property type="match status" value="1"/>
</dbReference>
<evidence type="ECO:0000256" key="1">
    <source>
        <dbReference type="ARBA" id="ARBA00004123"/>
    </source>
</evidence>
<dbReference type="GO" id="GO:0000977">
    <property type="term" value="F:RNA polymerase II transcription regulatory region sequence-specific DNA binding"/>
    <property type="evidence" value="ECO:0007669"/>
    <property type="project" value="TreeGrafter"/>
</dbReference>
<dbReference type="EnsemblMetazoa" id="XM_038218623.1">
    <property type="protein sequence ID" value="XP_038074551.1"/>
    <property type="gene ID" value="LOC119742556"/>
</dbReference>
<dbReference type="GO" id="GO:0000981">
    <property type="term" value="F:DNA-binding transcription factor activity, RNA polymerase II-specific"/>
    <property type="evidence" value="ECO:0007669"/>
    <property type="project" value="TreeGrafter"/>
</dbReference>
<dbReference type="GO" id="GO:0005634">
    <property type="term" value="C:nucleus"/>
    <property type="evidence" value="ECO:0007669"/>
    <property type="project" value="UniProtKB-SubCell"/>
</dbReference>
<dbReference type="InterPro" id="IPR050283">
    <property type="entry name" value="E-box_TF_Regulators"/>
</dbReference>
<reference evidence="7" key="1">
    <citation type="submission" date="2022-11" db="UniProtKB">
        <authorList>
            <consortium name="EnsemblMetazoa"/>
        </authorList>
    </citation>
    <scope>IDENTIFICATION</scope>
</reference>
<dbReference type="SUPFAM" id="SSF47459">
    <property type="entry name" value="HLH, helix-loop-helix DNA-binding domain"/>
    <property type="match status" value="1"/>
</dbReference>
<feature type="compositionally biased region" description="Basic residues" evidence="5">
    <location>
        <begin position="91"/>
        <end position="100"/>
    </location>
</feature>
<dbReference type="InterPro" id="IPR011598">
    <property type="entry name" value="bHLH_dom"/>
</dbReference>
<dbReference type="GO" id="GO:0007399">
    <property type="term" value="P:nervous system development"/>
    <property type="evidence" value="ECO:0007669"/>
    <property type="project" value="UniProtKB-KW"/>
</dbReference>
<dbReference type="PROSITE" id="PS50888">
    <property type="entry name" value="BHLH"/>
    <property type="match status" value="1"/>
</dbReference>
<keyword evidence="4" id="KW-0539">Nucleus</keyword>